<keyword evidence="3" id="KW-0804">Transcription</keyword>
<evidence type="ECO:0000256" key="2">
    <source>
        <dbReference type="ARBA" id="ARBA00023125"/>
    </source>
</evidence>
<dbReference type="PATRIC" id="fig|52689.4.peg.2956"/>
<dbReference type="PANTHER" id="PTHR42756">
    <property type="entry name" value="TRANSCRIPTIONAL REGULATOR, MARR"/>
    <property type="match status" value="1"/>
</dbReference>
<dbReference type="Pfam" id="PF12802">
    <property type="entry name" value="MarR_2"/>
    <property type="match status" value="1"/>
</dbReference>
<dbReference type="AlphaFoldDB" id="A0A0L6TYD3"/>
<evidence type="ECO:0000259" key="4">
    <source>
        <dbReference type="PROSITE" id="PS50995"/>
    </source>
</evidence>
<dbReference type="PROSITE" id="PS01117">
    <property type="entry name" value="HTH_MARR_1"/>
    <property type="match status" value="1"/>
</dbReference>
<dbReference type="InterPro" id="IPR000835">
    <property type="entry name" value="HTH_MarR-typ"/>
</dbReference>
<sequence length="150" mass="17167">MKRDDMIPHDFYIKNIAHVLRYKNDQKLAAYDITEPQVRLLGHIDGAQRSGQEISRRYLSRAMQISGPSVTSLLNSLEKNGFIIRRSGNEDGRTILIELTEKAKVLLNEMSSILNAITDELLVGFSEEEKVTYLIFLKRTYDNLGIESHI</sequence>
<evidence type="ECO:0000256" key="3">
    <source>
        <dbReference type="ARBA" id="ARBA00023163"/>
    </source>
</evidence>
<dbReference type="RefSeq" id="WP_242852654.1">
    <property type="nucleotide sequence ID" value="NZ_LGYO01000052.1"/>
</dbReference>
<dbReference type="GO" id="GO:0003700">
    <property type="term" value="F:DNA-binding transcription factor activity"/>
    <property type="evidence" value="ECO:0007669"/>
    <property type="project" value="InterPro"/>
</dbReference>
<reference evidence="6" key="1">
    <citation type="submission" date="2015-07" db="EMBL/GenBank/DDBJ databases">
        <title>Draft genome sequence of Acetobacterium bakii DSM 8293, a potential psychrophilic chemical producer through syngas fermentation.</title>
        <authorList>
            <person name="Song Y."/>
            <person name="Hwang S."/>
            <person name="Cho B.-K."/>
        </authorList>
    </citation>
    <scope>NUCLEOTIDE SEQUENCE [LARGE SCALE GENOMIC DNA]</scope>
    <source>
        <strain evidence="6">DSM 8239</strain>
    </source>
</reference>
<keyword evidence="2" id="KW-0238">DNA-binding</keyword>
<dbReference type="Proteomes" id="UP000036873">
    <property type="component" value="Unassembled WGS sequence"/>
</dbReference>
<dbReference type="PANTHER" id="PTHR42756:SF1">
    <property type="entry name" value="TRANSCRIPTIONAL REPRESSOR OF EMRAB OPERON"/>
    <property type="match status" value="1"/>
</dbReference>
<accession>A0A0L6TYD3</accession>
<dbReference type="GO" id="GO:0003677">
    <property type="term" value="F:DNA binding"/>
    <property type="evidence" value="ECO:0007669"/>
    <property type="project" value="UniProtKB-KW"/>
</dbReference>
<dbReference type="SUPFAM" id="SSF46785">
    <property type="entry name" value="Winged helix' DNA-binding domain"/>
    <property type="match status" value="1"/>
</dbReference>
<evidence type="ECO:0000256" key="1">
    <source>
        <dbReference type="ARBA" id="ARBA00023015"/>
    </source>
</evidence>
<name>A0A0L6TYD3_9FIRM</name>
<evidence type="ECO:0000313" key="6">
    <source>
        <dbReference type="Proteomes" id="UP000036873"/>
    </source>
</evidence>
<comment type="caution">
    <text evidence="5">The sequence shown here is derived from an EMBL/GenBank/DDBJ whole genome shotgun (WGS) entry which is preliminary data.</text>
</comment>
<gene>
    <name evidence="5" type="ORF">AKG39_17005</name>
</gene>
<dbReference type="PRINTS" id="PR00598">
    <property type="entry name" value="HTHMARR"/>
</dbReference>
<organism evidence="5 6">
    <name type="scientific">Acetobacterium bakii</name>
    <dbReference type="NCBI Taxonomy" id="52689"/>
    <lineage>
        <taxon>Bacteria</taxon>
        <taxon>Bacillati</taxon>
        <taxon>Bacillota</taxon>
        <taxon>Clostridia</taxon>
        <taxon>Eubacteriales</taxon>
        <taxon>Eubacteriaceae</taxon>
        <taxon>Acetobacterium</taxon>
    </lineage>
</organism>
<keyword evidence="1" id="KW-0805">Transcription regulation</keyword>
<dbReference type="STRING" id="52689.AKG39_17005"/>
<dbReference type="Gene3D" id="1.10.10.10">
    <property type="entry name" value="Winged helix-like DNA-binding domain superfamily/Winged helix DNA-binding domain"/>
    <property type="match status" value="1"/>
</dbReference>
<dbReference type="InterPro" id="IPR036388">
    <property type="entry name" value="WH-like_DNA-bd_sf"/>
</dbReference>
<feature type="domain" description="HTH marR-type" evidence="4">
    <location>
        <begin position="1"/>
        <end position="142"/>
    </location>
</feature>
<dbReference type="SMART" id="SM00347">
    <property type="entry name" value="HTH_MARR"/>
    <property type="match status" value="1"/>
</dbReference>
<proteinExistence type="predicted"/>
<protein>
    <submittedName>
        <fullName evidence="5">MarR family transcriptional regulator</fullName>
    </submittedName>
</protein>
<dbReference type="InterPro" id="IPR023187">
    <property type="entry name" value="Tscrpt_reg_MarR-type_CS"/>
</dbReference>
<dbReference type="EMBL" id="LGYO01000052">
    <property type="protein sequence ID" value="KNZ40575.1"/>
    <property type="molecule type" value="Genomic_DNA"/>
</dbReference>
<keyword evidence="6" id="KW-1185">Reference proteome</keyword>
<evidence type="ECO:0000313" key="5">
    <source>
        <dbReference type="EMBL" id="KNZ40575.1"/>
    </source>
</evidence>
<dbReference type="InterPro" id="IPR036390">
    <property type="entry name" value="WH_DNA-bd_sf"/>
</dbReference>
<dbReference type="PROSITE" id="PS50995">
    <property type="entry name" value="HTH_MARR_2"/>
    <property type="match status" value="1"/>
</dbReference>